<dbReference type="SUPFAM" id="SSF48371">
    <property type="entry name" value="ARM repeat"/>
    <property type="match status" value="1"/>
</dbReference>
<name>A0A0L0HRS2_SPIPD</name>
<dbReference type="InterPro" id="IPR011990">
    <property type="entry name" value="TPR-like_helical_dom_sf"/>
</dbReference>
<dbReference type="GO" id="GO:0005737">
    <property type="term" value="C:cytoplasm"/>
    <property type="evidence" value="ECO:0007669"/>
    <property type="project" value="TreeGrafter"/>
</dbReference>
<evidence type="ECO:0000256" key="3">
    <source>
        <dbReference type="SAM" id="MobiDB-lite"/>
    </source>
</evidence>
<dbReference type="GeneID" id="27684918"/>
<dbReference type="Gene3D" id="1.25.40.10">
    <property type="entry name" value="Tetratricopeptide repeat domain"/>
    <property type="match status" value="1"/>
</dbReference>
<evidence type="ECO:0000313" key="4">
    <source>
        <dbReference type="EMBL" id="KND03782.1"/>
    </source>
</evidence>
<feature type="compositionally biased region" description="Polar residues" evidence="3">
    <location>
        <begin position="94"/>
        <end position="103"/>
    </location>
</feature>
<sequence length="835" mass="93157">MHFAQPLTKWRVLGCRVAYVFPQSVRGIWTFPGRLSTTVANMVDILADLKAELAEFDEFVDSYTTKMNEILSGRVTDEEKAWAQRELTQDNKSDAATSRSDASNRAPIRLPKRDTRAPLGSPKLDYSKWDAINPDAEEEQRNIALAAEKKGSTKQKHEPTKRVTAAEKIRQSANQHRETGNKYFKDRKYHEAIEEYTSAINIYLNPPQESDPLLLTLDRLIPSKTIVDATLFTNRALAYLRLKEFKQAVEDCSEALKVDASCAKALWRRAEGHRGLRQYEEAIKDVLKVKQMVTDYEEAKKKINRCKKTVCNPGVTLAEVDRLLDGIEREHLDMKAEEALKEDLEHDGSNMIMEGLLDGFVREIKNAIELPPSNKYNDRIVSASDMLVRLLDTDTIVSDAFRLCGGFHRLLNPDILTSSSVNFILPVIARATSGVDANRRELCQYLNHMITTMLATQKPPLKTISAAAEILSSGVAEDTFAEALCHSNVVGETFGRFVLAFLGGETDGVATSSTIVGHMLKLLGRIMRYTPKGPDIVMVKWRVSPDKLLATLPIHVKEYKLANDETTEALTVHACRCIDAIAGTSNPKFTAALKQYHEPLIDSIWETIHRLSPTNPTSTASTLVLHLLATYHNLLHNTPAHPTLLSTHSIITTLVHLLTTHPRASISCLAKLLRFHLEEVTVALDGWWDIVPMISLIRDPAGEGTRTAAAQVLAAWLKGGERRVAEWEKQNGFEALVDVLLELSEGQELKEDEKTAGNIALCIAECATKTNHAKKLHKLNATEPLVYLLRSAKMPTVQRNLAIACARLCQNSDALDRVRELKGVELMYSLGTKIL</sequence>
<keyword evidence="2" id="KW-0175">Coiled coil</keyword>
<dbReference type="VEuPathDB" id="FungiDB:SPPG_01238"/>
<keyword evidence="5" id="KW-1185">Reference proteome</keyword>
<proteinExistence type="predicted"/>
<dbReference type="InterPro" id="IPR043195">
    <property type="entry name" value="TTC12"/>
</dbReference>
<dbReference type="SMART" id="SM00028">
    <property type="entry name" value="TPR"/>
    <property type="match status" value="3"/>
</dbReference>
<feature type="repeat" description="TPR" evidence="1">
    <location>
        <begin position="173"/>
        <end position="206"/>
    </location>
</feature>
<evidence type="ECO:0000256" key="1">
    <source>
        <dbReference type="PROSITE-ProRule" id="PRU00339"/>
    </source>
</evidence>
<dbReference type="RefSeq" id="XP_016611821.1">
    <property type="nucleotide sequence ID" value="XM_016749566.1"/>
</dbReference>
<dbReference type="PANTHER" id="PTHR46540">
    <property type="entry name" value="TETRATRICOPEPTIDE REPEAT PROTEIN 12"/>
    <property type="match status" value="1"/>
</dbReference>
<dbReference type="eggNOG" id="KOG0376">
    <property type="taxonomic scope" value="Eukaryota"/>
</dbReference>
<evidence type="ECO:0000256" key="2">
    <source>
        <dbReference type="SAM" id="Coils"/>
    </source>
</evidence>
<feature type="repeat" description="TPR" evidence="1">
    <location>
        <begin position="229"/>
        <end position="262"/>
    </location>
</feature>
<dbReference type="InParanoid" id="A0A0L0HRS2"/>
<dbReference type="Gene3D" id="1.25.10.10">
    <property type="entry name" value="Leucine-rich Repeat Variant"/>
    <property type="match status" value="1"/>
</dbReference>
<dbReference type="InterPro" id="IPR019734">
    <property type="entry name" value="TPR_rpt"/>
</dbReference>
<keyword evidence="1" id="KW-0802">TPR repeat</keyword>
<dbReference type="AlphaFoldDB" id="A0A0L0HRS2"/>
<dbReference type="EMBL" id="KQ257451">
    <property type="protein sequence ID" value="KND03782.1"/>
    <property type="molecule type" value="Genomic_DNA"/>
</dbReference>
<protein>
    <recommendedName>
        <fullName evidence="6">RNA-polymerase II-associated protein 3-like C-terminal domain-containing protein</fullName>
    </recommendedName>
</protein>
<dbReference type="STRING" id="645134.A0A0L0HRS2"/>
<evidence type="ECO:0008006" key="6">
    <source>
        <dbReference type="Google" id="ProtNLM"/>
    </source>
</evidence>
<dbReference type="InterPro" id="IPR011989">
    <property type="entry name" value="ARM-like"/>
</dbReference>
<organism evidence="4 5">
    <name type="scientific">Spizellomyces punctatus (strain DAOM BR117)</name>
    <dbReference type="NCBI Taxonomy" id="645134"/>
    <lineage>
        <taxon>Eukaryota</taxon>
        <taxon>Fungi</taxon>
        <taxon>Fungi incertae sedis</taxon>
        <taxon>Chytridiomycota</taxon>
        <taxon>Chytridiomycota incertae sedis</taxon>
        <taxon>Chytridiomycetes</taxon>
        <taxon>Spizellomycetales</taxon>
        <taxon>Spizellomycetaceae</taxon>
        <taxon>Spizellomyces</taxon>
    </lineage>
</organism>
<dbReference type="Proteomes" id="UP000053201">
    <property type="component" value="Unassembled WGS sequence"/>
</dbReference>
<dbReference type="InterPro" id="IPR016024">
    <property type="entry name" value="ARM-type_fold"/>
</dbReference>
<dbReference type="OrthoDB" id="629492at2759"/>
<accession>A0A0L0HRS2</accession>
<dbReference type="PANTHER" id="PTHR46540:SF1">
    <property type="entry name" value="TETRATRICOPEPTIDE REPEAT PROTEIN 12"/>
    <property type="match status" value="1"/>
</dbReference>
<feature type="coiled-coil region" evidence="2">
    <location>
        <begin position="289"/>
        <end position="347"/>
    </location>
</feature>
<dbReference type="PROSITE" id="PS50005">
    <property type="entry name" value="TPR"/>
    <property type="match status" value="2"/>
</dbReference>
<evidence type="ECO:0000313" key="5">
    <source>
        <dbReference type="Proteomes" id="UP000053201"/>
    </source>
</evidence>
<reference evidence="4 5" key="1">
    <citation type="submission" date="2009-08" db="EMBL/GenBank/DDBJ databases">
        <title>The Genome Sequence of Spizellomyces punctatus strain DAOM BR117.</title>
        <authorList>
            <consortium name="The Broad Institute Genome Sequencing Platform"/>
            <person name="Russ C."/>
            <person name="Cuomo C."/>
            <person name="Shea T."/>
            <person name="Young S.K."/>
            <person name="Zeng Q."/>
            <person name="Koehrsen M."/>
            <person name="Haas B."/>
            <person name="Borodovsky M."/>
            <person name="Guigo R."/>
            <person name="Alvarado L."/>
            <person name="Berlin A."/>
            <person name="Bochicchio J."/>
            <person name="Borenstein D."/>
            <person name="Chapman S."/>
            <person name="Chen Z."/>
            <person name="Engels R."/>
            <person name="Freedman E."/>
            <person name="Gellesch M."/>
            <person name="Goldberg J."/>
            <person name="Griggs A."/>
            <person name="Gujja S."/>
            <person name="Heiman D."/>
            <person name="Hepburn T."/>
            <person name="Howarth C."/>
            <person name="Jen D."/>
            <person name="Larson L."/>
            <person name="Lewis B."/>
            <person name="Mehta T."/>
            <person name="Park D."/>
            <person name="Pearson M."/>
            <person name="Roberts A."/>
            <person name="Saif S."/>
            <person name="Shenoy N."/>
            <person name="Sisk P."/>
            <person name="Stolte C."/>
            <person name="Sykes S."/>
            <person name="Thomson T."/>
            <person name="Walk T."/>
            <person name="White J."/>
            <person name="Yandava C."/>
            <person name="Burger G."/>
            <person name="Gray M.W."/>
            <person name="Holland P.W.H."/>
            <person name="King N."/>
            <person name="Lang F.B.F."/>
            <person name="Roger A.J."/>
            <person name="Ruiz-Trillo I."/>
            <person name="Lander E."/>
            <person name="Nusbaum C."/>
        </authorList>
    </citation>
    <scope>NUCLEOTIDE SEQUENCE [LARGE SCALE GENOMIC DNA]</scope>
    <source>
        <strain evidence="4 5">DAOM BR117</strain>
    </source>
</reference>
<dbReference type="GO" id="GO:0070286">
    <property type="term" value="P:axonemal dynein complex assembly"/>
    <property type="evidence" value="ECO:0007669"/>
    <property type="project" value="TreeGrafter"/>
</dbReference>
<feature type="region of interest" description="Disordered" evidence="3">
    <location>
        <begin position="149"/>
        <end position="179"/>
    </location>
</feature>
<gene>
    <name evidence="4" type="ORF">SPPG_01238</name>
</gene>
<feature type="region of interest" description="Disordered" evidence="3">
    <location>
        <begin position="86"/>
        <end position="128"/>
    </location>
</feature>
<dbReference type="SUPFAM" id="SSF48452">
    <property type="entry name" value="TPR-like"/>
    <property type="match status" value="1"/>
</dbReference>